<feature type="compositionally biased region" description="Basic and acidic residues" evidence="1">
    <location>
        <begin position="124"/>
        <end position="136"/>
    </location>
</feature>
<evidence type="ECO:0000313" key="3">
    <source>
        <dbReference type="Proteomes" id="UP001501699"/>
    </source>
</evidence>
<evidence type="ECO:0000256" key="1">
    <source>
        <dbReference type="SAM" id="MobiDB-lite"/>
    </source>
</evidence>
<sequence>MKKKPFPSTPVSELVKHFENLRTSNQRASTPEPVYAKVNKRPKQSLQSPPETIYAPPNPPETAHGAVGEEIHGERSPQKLASPYMVTNFQDLGESQDSQQLENPLYEPMGAVGRPSPQESVTHLYEEIGEGAHGERSPSSPINPYTVTYQQDLGESQDSQQLENPLYEPIGAVSRPSPQESDTHLYEEIGEGAHGERSPSSPINPYTVTYQQDLGESQDSQQLENPLYEPMGAVGRPSPEESVTHLYEEIGEGAHGERSPSSPINPYTVTYQQDLGESQDSQQLENPLYEPIGAVSGRSPQESDTHLYEEIGEEAQRRRFSRPPEETVYAPQIPLETAQGLVPPYRVSNPLRRDPDFQPQNSSLEQAMGEGAVGGQNPQRLENPLYESSDSRRPPLPPRTPQDQIKEKMVKDPNLQRSVLQIQELCQTVYGNHRALNQQLSDILNDPQGGNQVLWELLENPKGPGKLAGQKFLGIKSPDRKAAVKAFGPLCNTLEEHIETVQTLHRHLSREQERGRRHERGEHQDGQEHSHRHRHHRSHSYERGQEPPEQQTRGRQSSEHTGEMAFAM</sequence>
<protein>
    <recommendedName>
        <fullName evidence="4">BepD protein</fullName>
    </recommendedName>
</protein>
<feature type="compositionally biased region" description="Basic and acidic residues" evidence="1">
    <location>
        <begin position="181"/>
        <end position="197"/>
    </location>
</feature>
<feature type="compositionally biased region" description="Basic and acidic residues" evidence="1">
    <location>
        <begin position="301"/>
        <end position="325"/>
    </location>
</feature>
<evidence type="ECO:0000313" key="2">
    <source>
        <dbReference type="EMBL" id="GAA4665094.1"/>
    </source>
</evidence>
<reference evidence="3" key="1">
    <citation type="journal article" date="2019" name="Int. J. Syst. Evol. Microbiol.">
        <title>The Global Catalogue of Microorganisms (GCM) 10K type strain sequencing project: providing services to taxonomists for standard genome sequencing and annotation.</title>
        <authorList>
            <consortium name="The Broad Institute Genomics Platform"/>
            <consortium name="The Broad Institute Genome Sequencing Center for Infectious Disease"/>
            <person name="Wu L."/>
            <person name="Ma J."/>
        </authorList>
    </citation>
    <scope>NUCLEOTIDE SEQUENCE [LARGE SCALE GENOMIC DNA]</scope>
    <source>
        <strain evidence="3">JCM 17714</strain>
    </source>
</reference>
<feature type="compositionally biased region" description="Polar residues" evidence="1">
    <location>
        <begin position="137"/>
        <end position="163"/>
    </location>
</feature>
<feature type="compositionally biased region" description="Basic and acidic residues" evidence="1">
    <location>
        <begin position="67"/>
        <end position="77"/>
    </location>
</feature>
<feature type="compositionally biased region" description="Polar residues" evidence="1">
    <location>
        <begin position="198"/>
        <end position="224"/>
    </location>
</feature>
<keyword evidence="3" id="KW-1185">Reference proteome</keyword>
<dbReference type="EMBL" id="BAABJA010000008">
    <property type="protein sequence ID" value="GAA4665094.1"/>
    <property type="molecule type" value="Genomic_DNA"/>
</dbReference>
<name>A0ABP8VKA4_9HYPH</name>
<feature type="compositionally biased region" description="Basic and acidic residues" evidence="1">
    <location>
        <begin position="509"/>
        <end position="529"/>
    </location>
</feature>
<feature type="region of interest" description="Disordered" evidence="1">
    <location>
        <begin position="20"/>
        <end position="80"/>
    </location>
</feature>
<gene>
    <name evidence="2" type="ORF">GCM10023262_12440</name>
</gene>
<organism evidence="2 3">
    <name type="scientific">Bartonella pachyuromydis</name>
    <dbReference type="NCBI Taxonomy" id="931097"/>
    <lineage>
        <taxon>Bacteria</taxon>
        <taxon>Pseudomonadati</taxon>
        <taxon>Pseudomonadota</taxon>
        <taxon>Alphaproteobacteria</taxon>
        <taxon>Hyphomicrobiales</taxon>
        <taxon>Bartonellaceae</taxon>
        <taxon>Bartonella</taxon>
    </lineage>
</organism>
<dbReference type="Proteomes" id="UP001501699">
    <property type="component" value="Unassembled WGS sequence"/>
</dbReference>
<evidence type="ECO:0008006" key="4">
    <source>
        <dbReference type="Google" id="ProtNLM"/>
    </source>
</evidence>
<proteinExistence type="predicted"/>
<accession>A0ABP8VKA4</accession>
<feature type="compositionally biased region" description="Polar residues" evidence="1">
    <location>
        <begin position="259"/>
        <end position="285"/>
    </location>
</feature>
<dbReference type="RefSeq" id="WP_345119263.1">
    <property type="nucleotide sequence ID" value="NZ_BAABJA010000008.1"/>
</dbReference>
<comment type="caution">
    <text evidence="2">The sequence shown here is derived from an EMBL/GenBank/DDBJ whole genome shotgun (WGS) entry which is preliminary data.</text>
</comment>
<feature type="region of interest" description="Disordered" evidence="1">
    <location>
        <begin position="502"/>
        <end position="568"/>
    </location>
</feature>
<feature type="region of interest" description="Disordered" evidence="1">
    <location>
        <begin position="106"/>
        <end position="408"/>
    </location>
</feature>
<dbReference type="NCBIfam" id="NF033856">
    <property type="entry name" value="T4SS_effec_BID"/>
    <property type="match status" value="1"/>
</dbReference>
<feature type="compositionally biased region" description="Basic and acidic residues" evidence="1">
    <location>
        <begin position="238"/>
        <end position="258"/>
    </location>
</feature>